<evidence type="ECO:0000313" key="4">
    <source>
        <dbReference type="Proteomes" id="UP001501563"/>
    </source>
</evidence>
<feature type="domain" description="Histidine kinase/HSP90-like ATPase" evidence="2">
    <location>
        <begin position="38"/>
        <end position="144"/>
    </location>
</feature>
<gene>
    <name evidence="3" type="ORF">GCM10022207_61360</name>
</gene>
<organism evidence="3 4">
    <name type="scientific">Streptomyces lannensis</name>
    <dbReference type="NCBI Taxonomy" id="766498"/>
    <lineage>
        <taxon>Bacteria</taxon>
        <taxon>Bacillati</taxon>
        <taxon>Actinomycetota</taxon>
        <taxon>Actinomycetes</taxon>
        <taxon>Kitasatosporales</taxon>
        <taxon>Streptomycetaceae</taxon>
        <taxon>Streptomyces</taxon>
    </lineage>
</organism>
<keyword evidence="4" id="KW-1185">Reference proteome</keyword>
<comment type="caution">
    <text evidence="3">The sequence shown here is derived from an EMBL/GenBank/DDBJ whole genome shotgun (WGS) entry which is preliminary data.</text>
</comment>
<proteinExistence type="predicted"/>
<dbReference type="InterPro" id="IPR050267">
    <property type="entry name" value="Anti-sigma-factor_SerPK"/>
</dbReference>
<dbReference type="EMBL" id="BAAAZA010000021">
    <property type="protein sequence ID" value="GAA3885775.1"/>
    <property type="molecule type" value="Genomic_DNA"/>
</dbReference>
<dbReference type="CDD" id="cd16936">
    <property type="entry name" value="HATPase_RsbW-like"/>
    <property type="match status" value="1"/>
</dbReference>
<evidence type="ECO:0000313" key="3">
    <source>
        <dbReference type="EMBL" id="GAA3885775.1"/>
    </source>
</evidence>
<dbReference type="Gene3D" id="3.30.565.10">
    <property type="entry name" value="Histidine kinase-like ATPase, C-terminal domain"/>
    <property type="match status" value="1"/>
</dbReference>
<dbReference type="Proteomes" id="UP001501563">
    <property type="component" value="Unassembled WGS sequence"/>
</dbReference>
<dbReference type="PANTHER" id="PTHR35526">
    <property type="entry name" value="ANTI-SIGMA-F FACTOR RSBW-RELATED"/>
    <property type="match status" value="1"/>
</dbReference>
<protein>
    <recommendedName>
        <fullName evidence="2">Histidine kinase/HSP90-like ATPase domain-containing protein</fullName>
    </recommendedName>
</protein>
<dbReference type="SUPFAM" id="SSF55874">
    <property type="entry name" value="ATPase domain of HSP90 chaperone/DNA topoisomerase II/histidine kinase"/>
    <property type="match status" value="1"/>
</dbReference>
<dbReference type="InterPro" id="IPR036890">
    <property type="entry name" value="HATPase_C_sf"/>
</dbReference>
<dbReference type="Pfam" id="PF13581">
    <property type="entry name" value="HATPase_c_2"/>
    <property type="match status" value="1"/>
</dbReference>
<evidence type="ECO:0000259" key="2">
    <source>
        <dbReference type="Pfam" id="PF13581"/>
    </source>
</evidence>
<sequence length="156" mass="16626">MTTTALRTHRAAPEHDGNVMSARFSIARRNGPLRPEDACQAGAMRRIAACRLRACGLQAMTDDVMLIVSELVTNAVLHSTGSLVSLEMSIEAGHLRIEVRGDAPAQVEVQDAAPDAEAGRGLQIVQALVEAHDGRWGTSDEGATTWCLLSLAGARR</sequence>
<dbReference type="InterPro" id="IPR003594">
    <property type="entry name" value="HATPase_dom"/>
</dbReference>
<keyword evidence="1" id="KW-0808">Transferase</keyword>
<name>A0ABP7KS76_9ACTN</name>
<keyword evidence="1" id="KW-0723">Serine/threonine-protein kinase</keyword>
<evidence type="ECO:0000256" key="1">
    <source>
        <dbReference type="ARBA" id="ARBA00022527"/>
    </source>
</evidence>
<dbReference type="PANTHER" id="PTHR35526:SF3">
    <property type="entry name" value="ANTI-SIGMA-F FACTOR RSBW"/>
    <property type="match status" value="1"/>
</dbReference>
<keyword evidence="1" id="KW-0418">Kinase</keyword>
<reference evidence="4" key="1">
    <citation type="journal article" date="2019" name="Int. J. Syst. Evol. Microbiol.">
        <title>The Global Catalogue of Microorganisms (GCM) 10K type strain sequencing project: providing services to taxonomists for standard genome sequencing and annotation.</title>
        <authorList>
            <consortium name="The Broad Institute Genomics Platform"/>
            <consortium name="The Broad Institute Genome Sequencing Center for Infectious Disease"/>
            <person name="Wu L."/>
            <person name="Ma J."/>
        </authorList>
    </citation>
    <scope>NUCLEOTIDE SEQUENCE [LARGE SCALE GENOMIC DNA]</scope>
    <source>
        <strain evidence="4">JCM 16578</strain>
    </source>
</reference>
<accession>A0ABP7KS76</accession>